<name>A0A4D8QAG5_AZOBR</name>
<accession>A0A4D8QAG5</accession>
<keyword evidence="1" id="KW-0614">Plasmid</keyword>
<dbReference type="AlphaFoldDB" id="A0A4D8QAG5"/>
<gene>
    <name evidence="1" type="ORF">D3867_36505</name>
</gene>
<protein>
    <submittedName>
        <fullName evidence="1">Uncharacterized protein</fullName>
    </submittedName>
</protein>
<geneLocation type="plasmid" evidence="1 2">
    <name>p6</name>
</geneLocation>
<evidence type="ECO:0000313" key="1">
    <source>
        <dbReference type="EMBL" id="QCO07377.1"/>
    </source>
</evidence>
<evidence type="ECO:0000313" key="2">
    <source>
        <dbReference type="Proteomes" id="UP000298596"/>
    </source>
</evidence>
<sequence length="99" mass="10457">MLVEARIIGRVVGAADTERLSYVRRATYYRDAGGNVTLQGAVQTIGTDTEVTSTADATLAVDTTAQTVSVRVTGVASKRIAWTASITVNRTSEETSYAA</sequence>
<reference evidence="1 2" key="1">
    <citation type="submission" date="2018-09" db="EMBL/GenBank/DDBJ databases">
        <title>Whole genome based analysis of evolution and adaptive divergence in Indian and Brazilian strains of Azospirillum brasilense.</title>
        <authorList>
            <person name="Singh C."/>
            <person name="Tripathi A.K."/>
        </authorList>
    </citation>
    <scope>NUCLEOTIDE SEQUENCE [LARGE SCALE GENOMIC DNA]</scope>
    <source>
        <strain evidence="1 2">MTCC4036</strain>
        <plasmid evidence="1 2">p6</plasmid>
    </source>
</reference>
<dbReference type="Proteomes" id="UP000298596">
    <property type="component" value="Plasmid p6"/>
</dbReference>
<proteinExistence type="predicted"/>
<dbReference type="EMBL" id="CP032336">
    <property type="protein sequence ID" value="QCO07377.1"/>
    <property type="molecule type" value="Genomic_DNA"/>
</dbReference>
<organism evidence="1 2">
    <name type="scientific">Azospirillum brasilense</name>
    <dbReference type="NCBI Taxonomy" id="192"/>
    <lineage>
        <taxon>Bacteria</taxon>
        <taxon>Pseudomonadati</taxon>
        <taxon>Pseudomonadota</taxon>
        <taxon>Alphaproteobacteria</taxon>
        <taxon>Rhodospirillales</taxon>
        <taxon>Azospirillaceae</taxon>
        <taxon>Azospirillum</taxon>
    </lineage>
</organism>